<keyword evidence="1" id="KW-0812">Transmembrane</keyword>
<dbReference type="RefSeq" id="WP_344903894.1">
    <property type="nucleotide sequence ID" value="NZ_BAAAYO010000001.1"/>
</dbReference>
<keyword evidence="3" id="KW-1185">Reference proteome</keyword>
<dbReference type="EMBL" id="JBHMAG010000012">
    <property type="protein sequence ID" value="MFB9752567.1"/>
    <property type="molecule type" value="Genomic_DNA"/>
</dbReference>
<comment type="caution">
    <text evidence="2">The sequence shown here is derived from an EMBL/GenBank/DDBJ whole genome shotgun (WGS) entry which is preliminary data.</text>
</comment>
<dbReference type="Proteomes" id="UP001589619">
    <property type="component" value="Unassembled WGS sequence"/>
</dbReference>
<evidence type="ECO:0000313" key="2">
    <source>
        <dbReference type="EMBL" id="MFB9752567.1"/>
    </source>
</evidence>
<evidence type="ECO:0000256" key="1">
    <source>
        <dbReference type="SAM" id="Phobius"/>
    </source>
</evidence>
<feature type="transmembrane region" description="Helical" evidence="1">
    <location>
        <begin position="6"/>
        <end position="24"/>
    </location>
</feature>
<keyword evidence="1" id="KW-0472">Membrane</keyword>
<feature type="transmembrane region" description="Helical" evidence="1">
    <location>
        <begin position="44"/>
        <end position="61"/>
    </location>
</feature>
<protein>
    <submittedName>
        <fullName evidence="2">YtpI family protein</fullName>
    </submittedName>
</protein>
<organism evidence="2 3">
    <name type="scientific">Paenibacillus hodogayensis</name>
    <dbReference type="NCBI Taxonomy" id="279208"/>
    <lineage>
        <taxon>Bacteria</taxon>
        <taxon>Bacillati</taxon>
        <taxon>Bacillota</taxon>
        <taxon>Bacilli</taxon>
        <taxon>Bacillales</taxon>
        <taxon>Paenibacillaceae</taxon>
        <taxon>Paenibacillus</taxon>
    </lineage>
</organism>
<name>A0ABV5VW67_9BACL</name>
<dbReference type="InterPro" id="IPR025618">
    <property type="entry name" value="YtpI"/>
</dbReference>
<keyword evidence="1" id="KW-1133">Transmembrane helix</keyword>
<feature type="transmembrane region" description="Helical" evidence="1">
    <location>
        <begin position="67"/>
        <end position="86"/>
    </location>
</feature>
<accession>A0ABV5VW67</accession>
<gene>
    <name evidence="2" type="ORF">ACFFNY_13455</name>
</gene>
<sequence>MQWLHGALLIVFACSLFGSVFYSVRYRRQQARKARGIDAAKMNMSMGAMLVSISLIQLFLFEGSSVRVIVGLVMLLLGLFNLFAGIRNYGLYNRIKE</sequence>
<proteinExistence type="predicted"/>
<dbReference type="Pfam" id="PF14007">
    <property type="entry name" value="YtpI"/>
    <property type="match status" value="1"/>
</dbReference>
<reference evidence="2 3" key="1">
    <citation type="submission" date="2024-09" db="EMBL/GenBank/DDBJ databases">
        <authorList>
            <person name="Sun Q."/>
            <person name="Mori K."/>
        </authorList>
    </citation>
    <scope>NUCLEOTIDE SEQUENCE [LARGE SCALE GENOMIC DNA]</scope>
    <source>
        <strain evidence="2 3">JCM 12520</strain>
    </source>
</reference>
<evidence type="ECO:0000313" key="3">
    <source>
        <dbReference type="Proteomes" id="UP001589619"/>
    </source>
</evidence>